<keyword evidence="7" id="KW-1015">Disulfide bond</keyword>
<dbReference type="InterPro" id="IPR017452">
    <property type="entry name" value="GPCR_Rhodpsn_7TM"/>
</dbReference>
<dbReference type="InterPro" id="IPR008109">
    <property type="entry name" value="P2Y13_rcpt"/>
</dbReference>
<dbReference type="KEGG" id="ipu:108280189"/>
<dbReference type="RefSeq" id="XP_017350500.1">
    <property type="nucleotide sequence ID" value="XM_017495011.3"/>
</dbReference>
<dbReference type="AlphaFoldDB" id="A0A2D0T775"/>
<feature type="transmembrane region" description="Helical" evidence="11">
    <location>
        <begin position="29"/>
        <end position="48"/>
    </location>
</feature>
<reference evidence="13" key="1">
    <citation type="journal article" date="2016" name="Nat. Commun.">
        <title>The channel catfish genome sequence provides insights into the evolution of scale formation in teleosts.</title>
        <authorList>
            <person name="Liu Z."/>
            <person name="Liu S."/>
            <person name="Yao J."/>
            <person name="Bao L."/>
            <person name="Zhang J."/>
            <person name="Li Y."/>
            <person name="Jiang C."/>
            <person name="Sun L."/>
            <person name="Wang R."/>
            <person name="Zhang Y."/>
            <person name="Zhou T."/>
            <person name="Zeng Q."/>
            <person name="Fu Q."/>
            <person name="Gao S."/>
            <person name="Li N."/>
            <person name="Koren S."/>
            <person name="Jiang Y."/>
            <person name="Zimin A."/>
            <person name="Xu P."/>
            <person name="Phillippy A.M."/>
            <person name="Geng X."/>
            <person name="Song L."/>
            <person name="Sun F."/>
            <person name="Li C."/>
            <person name="Wang X."/>
            <person name="Chen A."/>
            <person name="Jin Y."/>
            <person name="Yuan Z."/>
            <person name="Yang Y."/>
            <person name="Tan S."/>
            <person name="Peatman E."/>
            <person name="Lu J."/>
            <person name="Qin Z."/>
            <person name="Dunham R."/>
            <person name="Li Z."/>
            <person name="Sonstegard T."/>
            <person name="Feng J."/>
            <person name="Danzmann R.G."/>
            <person name="Schroeder S."/>
            <person name="Scheffler B."/>
            <person name="Duke M.V."/>
            <person name="Ballard L."/>
            <person name="Kucuktas H."/>
            <person name="Kaltenboeck L."/>
            <person name="Liu H."/>
            <person name="Armbruster J."/>
            <person name="Xie Y."/>
            <person name="Kirby M.L."/>
            <person name="Tian Y."/>
            <person name="Flanagan M.E."/>
            <person name="Mu W."/>
            <person name="Waldbieser G.C."/>
        </authorList>
    </citation>
    <scope>NUCLEOTIDE SEQUENCE [LARGE SCALE GENOMIC DNA]</scope>
    <source>
        <strain evidence="13">SDA103</strain>
    </source>
</reference>
<keyword evidence="2" id="KW-1003">Cell membrane</keyword>
<evidence type="ECO:0000256" key="1">
    <source>
        <dbReference type="ARBA" id="ARBA00004651"/>
    </source>
</evidence>
<dbReference type="OrthoDB" id="6163051at2759"/>
<reference evidence="14" key="2">
    <citation type="submission" date="2025-08" db="UniProtKB">
        <authorList>
            <consortium name="RefSeq"/>
        </authorList>
    </citation>
    <scope>IDENTIFICATION</scope>
    <source>
        <tissue evidence="14">Blood</tissue>
    </source>
</reference>
<name>A0A2D0T775_ICTPU</name>
<feature type="transmembrane region" description="Helical" evidence="11">
    <location>
        <begin position="238"/>
        <end position="261"/>
    </location>
</feature>
<accession>A0A2D0T775</accession>
<dbReference type="PANTHER" id="PTHR24233:SF10">
    <property type="entry name" value="P2Y PURINOCEPTOR 13"/>
    <property type="match status" value="1"/>
</dbReference>
<feature type="domain" description="G-protein coupled receptors family 1 profile" evidence="12">
    <location>
        <begin position="41"/>
        <end position="297"/>
    </location>
</feature>
<dbReference type="PANTHER" id="PTHR24233">
    <property type="entry name" value="P2Y PURINOCEPTOR-RELATED G-PROTEIN COUPLED RECEPTOR"/>
    <property type="match status" value="1"/>
</dbReference>
<evidence type="ECO:0000256" key="5">
    <source>
        <dbReference type="ARBA" id="ARBA00023040"/>
    </source>
</evidence>
<dbReference type="GO" id="GO:0045028">
    <property type="term" value="F:G protein-coupled purinergic nucleotide receptor activity"/>
    <property type="evidence" value="ECO:0007669"/>
    <property type="project" value="InterPro"/>
</dbReference>
<keyword evidence="8 10" id="KW-0675">Receptor</keyword>
<feature type="transmembrane region" description="Helical" evidence="11">
    <location>
        <begin position="281"/>
        <end position="300"/>
    </location>
</feature>
<evidence type="ECO:0000256" key="8">
    <source>
        <dbReference type="ARBA" id="ARBA00023170"/>
    </source>
</evidence>
<evidence type="ECO:0000256" key="11">
    <source>
        <dbReference type="SAM" id="Phobius"/>
    </source>
</evidence>
<feature type="transmembrane region" description="Helical" evidence="11">
    <location>
        <begin position="138"/>
        <end position="161"/>
    </location>
</feature>
<sequence length="337" mass="38264">MASNVTQNPNASSLDCGINNEAWDIALPILYFTIFPPALLLNLVVAWICLRLQANSTFMVYLKHLVAADLLMTLTFPIRGASELPGASQGLHMFACRFSSVFFYLAMNMSVILMGLISLDRYLKIVRSGGGLLCQNLLFSNVLSFVIWIALICSNTLPVIITTNQDPTDKPGEVCIAMKNELGLIWHEVVVMFGKVLFWTVCIIVVFCYTCIAKTVLESYQRSRGNKDKRKRKAKFRVFLILFVFFICYVPYHCIRIPYTILQVQSNSTCSKLKLRIGKDFTLWLSALNVCLDPLIYFFLCKAFREKFSEIFDLRRFFPSFGKNSDVCQSSDTSLKA</sequence>
<protein>
    <submittedName>
        <fullName evidence="14">P2Y purinoceptor 13</fullName>
    </submittedName>
</protein>
<comment type="subcellular location">
    <subcellularLocation>
        <location evidence="1">Cell membrane</location>
        <topology evidence="1">Multi-pass membrane protein</topology>
    </subcellularLocation>
</comment>
<comment type="similarity">
    <text evidence="10">Belongs to the G-protein coupled receptor 1 family.</text>
</comment>
<evidence type="ECO:0000256" key="6">
    <source>
        <dbReference type="ARBA" id="ARBA00023136"/>
    </source>
</evidence>
<evidence type="ECO:0000256" key="10">
    <source>
        <dbReference type="RuleBase" id="RU000688"/>
    </source>
</evidence>
<evidence type="ECO:0000256" key="9">
    <source>
        <dbReference type="ARBA" id="ARBA00023224"/>
    </source>
</evidence>
<feature type="transmembrane region" description="Helical" evidence="11">
    <location>
        <begin position="196"/>
        <end position="217"/>
    </location>
</feature>
<evidence type="ECO:0000256" key="2">
    <source>
        <dbReference type="ARBA" id="ARBA00022475"/>
    </source>
</evidence>
<dbReference type="SUPFAM" id="SSF81321">
    <property type="entry name" value="Family A G protein-coupled receptor-like"/>
    <property type="match status" value="1"/>
</dbReference>
<evidence type="ECO:0000256" key="3">
    <source>
        <dbReference type="ARBA" id="ARBA00022692"/>
    </source>
</evidence>
<evidence type="ECO:0000313" key="13">
    <source>
        <dbReference type="Proteomes" id="UP000221080"/>
    </source>
</evidence>
<dbReference type="PRINTS" id="PR00237">
    <property type="entry name" value="GPCRRHODOPSN"/>
</dbReference>
<keyword evidence="6 11" id="KW-0472">Membrane</keyword>
<evidence type="ECO:0000256" key="7">
    <source>
        <dbReference type="ARBA" id="ARBA00023157"/>
    </source>
</evidence>
<feature type="transmembrane region" description="Helical" evidence="11">
    <location>
        <begin position="60"/>
        <end position="78"/>
    </location>
</feature>
<dbReference type="PROSITE" id="PS00237">
    <property type="entry name" value="G_PROTEIN_RECEP_F1_1"/>
    <property type="match status" value="1"/>
</dbReference>
<evidence type="ECO:0000259" key="12">
    <source>
        <dbReference type="PROSITE" id="PS50262"/>
    </source>
</evidence>
<evidence type="ECO:0000256" key="4">
    <source>
        <dbReference type="ARBA" id="ARBA00022989"/>
    </source>
</evidence>
<proteinExistence type="inferred from homology"/>
<keyword evidence="9 10" id="KW-0807">Transducer</keyword>
<dbReference type="GeneID" id="108280189"/>
<dbReference type="InterPro" id="IPR000276">
    <property type="entry name" value="GPCR_Rhodpsn"/>
</dbReference>
<dbReference type="Gene3D" id="1.20.1070.10">
    <property type="entry name" value="Rhodopsin 7-helix transmembrane proteins"/>
    <property type="match status" value="1"/>
</dbReference>
<dbReference type="Proteomes" id="UP000221080">
    <property type="component" value="Chromosome 20"/>
</dbReference>
<gene>
    <name evidence="14" type="primary">LOC108280189</name>
</gene>
<keyword evidence="3 10" id="KW-0812">Transmembrane</keyword>
<evidence type="ECO:0000313" key="14">
    <source>
        <dbReference type="RefSeq" id="XP_017350500.1"/>
    </source>
</evidence>
<organism evidence="13 14">
    <name type="scientific">Ictalurus punctatus</name>
    <name type="common">Channel catfish</name>
    <name type="synonym">Silurus punctatus</name>
    <dbReference type="NCBI Taxonomy" id="7998"/>
    <lineage>
        <taxon>Eukaryota</taxon>
        <taxon>Metazoa</taxon>
        <taxon>Chordata</taxon>
        <taxon>Craniata</taxon>
        <taxon>Vertebrata</taxon>
        <taxon>Euteleostomi</taxon>
        <taxon>Actinopterygii</taxon>
        <taxon>Neopterygii</taxon>
        <taxon>Teleostei</taxon>
        <taxon>Ostariophysi</taxon>
        <taxon>Siluriformes</taxon>
        <taxon>Ictaluridae</taxon>
        <taxon>Ictalurus</taxon>
    </lineage>
</organism>
<keyword evidence="13" id="KW-1185">Reference proteome</keyword>
<keyword evidence="4 11" id="KW-1133">Transmembrane helix</keyword>
<dbReference type="PROSITE" id="PS50262">
    <property type="entry name" value="G_PROTEIN_RECEP_F1_2"/>
    <property type="match status" value="1"/>
</dbReference>
<feature type="transmembrane region" description="Helical" evidence="11">
    <location>
        <begin position="98"/>
        <end position="117"/>
    </location>
</feature>
<dbReference type="PRINTS" id="PR01735">
    <property type="entry name" value="P2Y13PRNCPTR"/>
</dbReference>
<dbReference type="Pfam" id="PF00001">
    <property type="entry name" value="7tm_1"/>
    <property type="match status" value="1"/>
</dbReference>
<keyword evidence="5 10" id="KW-0297">G-protein coupled receptor</keyword>
<dbReference type="GO" id="GO:0005886">
    <property type="term" value="C:plasma membrane"/>
    <property type="evidence" value="ECO:0007669"/>
    <property type="project" value="UniProtKB-SubCell"/>
</dbReference>